<reference evidence="3 4" key="1">
    <citation type="submission" date="2024-09" db="EMBL/GenBank/DDBJ databases">
        <authorList>
            <person name="Lee S.D."/>
        </authorList>
    </citation>
    <scope>NUCLEOTIDE SEQUENCE [LARGE SCALE GENOMIC DNA]</scope>
    <source>
        <strain evidence="3 4">N1-5</strain>
    </source>
</reference>
<evidence type="ECO:0000256" key="1">
    <source>
        <dbReference type="SAM" id="SignalP"/>
    </source>
</evidence>
<dbReference type="Pfam" id="PF13407">
    <property type="entry name" value="Peripla_BP_4"/>
    <property type="match status" value="1"/>
</dbReference>
<dbReference type="RefSeq" id="WP_157623947.1">
    <property type="nucleotide sequence ID" value="NZ_JBHEZZ010000004.1"/>
</dbReference>
<accession>A0ABV6UIZ1</accession>
<organism evidence="3 4">
    <name type="scientific">Streptacidiphilus cavernicola</name>
    <dbReference type="NCBI Taxonomy" id="3342716"/>
    <lineage>
        <taxon>Bacteria</taxon>
        <taxon>Bacillati</taxon>
        <taxon>Actinomycetota</taxon>
        <taxon>Actinomycetes</taxon>
        <taxon>Kitasatosporales</taxon>
        <taxon>Streptomycetaceae</taxon>
        <taxon>Streptacidiphilus</taxon>
    </lineage>
</organism>
<dbReference type="Proteomes" id="UP001592528">
    <property type="component" value="Unassembled WGS sequence"/>
</dbReference>
<protein>
    <submittedName>
        <fullName evidence="3">Sugar ABC transporter substrate-binding protein</fullName>
    </submittedName>
</protein>
<keyword evidence="4" id="KW-1185">Reference proteome</keyword>
<gene>
    <name evidence="3" type="ORF">ACEZDJ_08955</name>
</gene>
<feature type="signal peptide" evidence="1">
    <location>
        <begin position="1"/>
        <end position="23"/>
    </location>
</feature>
<dbReference type="Gene3D" id="3.40.50.2300">
    <property type="match status" value="2"/>
</dbReference>
<dbReference type="SUPFAM" id="SSF53822">
    <property type="entry name" value="Periplasmic binding protein-like I"/>
    <property type="match status" value="1"/>
</dbReference>
<evidence type="ECO:0000313" key="4">
    <source>
        <dbReference type="Proteomes" id="UP001592528"/>
    </source>
</evidence>
<keyword evidence="1" id="KW-0732">Signal</keyword>
<sequence>MRPYGKRRLMSCAAFVAASAVLAGCGSSGSQGAGGGASGSGSSGSGAGTGSASAGSDPVAAGLAMAEQQVAKLSATTATYPVPTASVSGTAKFKGRTVYYIPLVQQIPGFVVTAATMKTALAKAGLSLQVCNGQGQPSAVAACVQQAVGANAAGIITDAIEYGMAKNALDAAKAKGVPIVVADQIPPTGTANDNALTYVPGAVDQPSQIAWWLIADSKGKGNEIIAAEADSTSSMTYVTDSEPIYAKYCPDCKITVKTITATTDALLASATSSNVLSNPGATYYYTEFEDSLQDTVQGLQQSGRASSMSLSVAGGSVNGLGLLKGDSVVKAVVAVDQPYAGWALTDEILRMMTKSGPVTETFPTRLFTKQNIGSVQVTPAAQASGEWFGDSSFEAAFAKLWGQG</sequence>
<name>A0ABV6UIZ1_9ACTN</name>
<dbReference type="EMBL" id="JBHEZZ010000004">
    <property type="protein sequence ID" value="MFC1401415.1"/>
    <property type="molecule type" value="Genomic_DNA"/>
</dbReference>
<feature type="chain" id="PRO_5046398130" evidence="1">
    <location>
        <begin position="24"/>
        <end position="404"/>
    </location>
</feature>
<proteinExistence type="predicted"/>
<feature type="domain" description="Periplasmic binding protein" evidence="2">
    <location>
        <begin position="99"/>
        <end position="349"/>
    </location>
</feature>
<evidence type="ECO:0000259" key="2">
    <source>
        <dbReference type="Pfam" id="PF13407"/>
    </source>
</evidence>
<dbReference type="InterPro" id="IPR025997">
    <property type="entry name" value="SBP_2_dom"/>
</dbReference>
<evidence type="ECO:0000313" key="3">
    <source>
        <dbReference type="EMBL" id="MFC1401415.1"/>
    </source>
</evidence>
<dbReference type="InterPro" id="IPR028082">
    <property type="entry name" value="Peripla_BP_I"/>
</dbReference>
<comment type="caution">
    <text evidence="3">The sequence shown here is derived from an EMBL/GenBank/DDBJ whole genome shotgun (WGS) entry which is preliminary data.</text>
</comment>
<dbReference type="PROSITE" id="PS51257">
    <property type="entry name" value="PROKAR_LIPOPROTEIN"/>
    <property type="match status" value="1"/>
</dbReference>